<name>A0A7R8ZUY6_9CRUS</name>
<proteinExistence type="predicted"/>
<dbReference type="InterPro" id="IPR016151">
    <property type="entry name" value="DNA_mismatch_repair_MutS_N"/>
</dbReference>
<sequence>MAADLAKGSSRGDQKTLLGMDVGQEAAFVAFWRELPEKPSTTVRLFDRGDFFTTHGEDAIFSAKEVFRSTSVIKYIGEGERTLFH</sequence>
<dbReference type="EMBL" id="OB665194">
    <property type="protein sequence ID" value="CAD7232818.1"/>
    <property type="molecule type" value="Genomic_DNA"/>
</dbReference>
<reference evidence="1" key="1">
    <citation type="submission" date="2020-11" db="EMBL/GenBank/DDBJ databases">
        <authorList>
            <person name="Tran Van P."/>
        </authorList>
    </citation>
    <scope>NUCLEOTIDE SEQUENCE</scope>
</reference>
<dbReference type="GO" id="GO:0005524">
    <property type="term" value="F:ATP binding"/>
    <property type="evidence" value="ECO:0007669"/>
    <property type="project" value="InterPro"/>
</dbReference>
<protein>
    <submittedName>
        <fullName evidence="1">Uncharacterized protein</fullName>
    </submittedName>
</protein>
<feature type="non-terminal residue" evidence="1">
    <location>
        <position position="85"/>
    </location>
</feature>
<dbReference type="AlphaFoldDB" id="A0A7R8ZUY6"/>
<dbReference type="GO" id="GO:0030983">
    <property type="term" value="F:mismatched DNA binding"/>
    <property type="evidence" value="ECO:0007669"/>
    <property type="project" value="InterPro"/>
</dbReference>
<dbReference type="InterPro" id="IPR007695">
    <property type="entry name" value="DNA_mismatch_repair_MutS-lik_N"/>
</dbReference>
<dbReference type="Pfam" id="PF01624">
    <property type="entry name" value="MutS_I"/>
    <property type="match status" value="1"/>
</dbReference>
<gene>
    <name evidence="1" type="ORF">CTOB1V02_LOCUS10645</name>
</gene>
<organism evidence="1">
    <name type="scientific">Cyprideis torosa</name>
    <dbReference type="NCBI Taxonomy" id="163714"/>
    <lineage>
        <taxon>Eukaryota</taxon>
        <taxon>Metazoa</taxon>
        <taxon>Ecdysozoa</taxon>
        <taxon>Arthropoda</taxon>
        <taxon>Crustacea</taxon>
        <taxon>Oligostraca</taxon>
        <taxon>Ostracoda</taxon>
        <taxon>Podocopa</taxon>
        <taxon>Podocopida</taxon>
        <taxon>Cytherocopina</taxon>
        <taxon>Cytheroidea</taxon>
        <taxon>Cytherideidae</taxon>
        <taxon>Cyprideis</taxon>
    </lineage>
</organism>
<dbReference type="Gene3D" id="3.40.1170.10">
    <property type="entry name" value="DNA repair protein MutS, domain I"/>
    <property type="match status" value="1"/>
</dbReference>
<accession>A0A7R8ZUY6</accession>
<dbReference type="GO" id="GO:0006298">
    <property type="term" value="P:mismatch repair"/>
    <property type="evidence" value="ECO:0007669"/>
    <property type="project" value="InterPro"/>
</dbReference>
<evidence type="ECO:0000313" key="1">
    <source>
        <dbReference type="EMBL" id="CAD7232818.1"/>
    </source>
</evidence>
<dbReference type="OrthoDB" id="295033at2759"/>